<dbReference type="AlphaFoldDB" id="A0A9P4YY72"/>
<dbReference type="PANTHER" id="PTHR32470">
    <property type="entry name" value="ADH DEHYDROGENASE [UBIQUINONE] 1 ALPHA SUBCOMPLEX ASSEMBLY FACTOR 2"/>
    <property type="match status" value="1"/>
</dbReference>
<evidence type="ECO:0000313" key="4">
    <source>
        <dbReference type="Proteomes" id="UP000749293"/>
    </source>
</evidence>
<dbReference type="GO" id="GO:0032981">
    <property type="term" value="P:mitochondrial respiratory chain complex I assembly"/>
    <property type="evidence" value="ECO:0007669"/>
    <property type="project" value="TreeGrafter"/>
</dbReference>
<dbReference type="Proteomes" id="UP000749293">
    <property type="component" value="Unassembled WGS sequence"/>
</dbReference>
<dbReference type="InterPro" id="IPR052618">
    <property type="entry name" value="ComplexI_NDUFA12"/>
</dbReference>
<reference evidence="3" key="1">
    <citation type="submission" date="2020-03" db="EMBL/GenBank/DDBJ databases">
        <title>Site-based positive gene gene selection in Geosmithia morbida across the United States reveals a broad range of putative effectors and factors for local host and environmental adapation.</title>
        <authorList>
            <person name="Onufrak A."/>
            <person name="Murdoch R.W."/>
            <person name="Gazis R."/>
            <person name="Huff M."/>
            <person name="Staton M."/>
            <person name="Klingeman W."/>
            <person name="Hadziabdic D."/>
        </authorList>
    </citation>
    <scope>NUCLEOTIDE SEQUENCE</scope>
    <source>
        <strain evidence="3">1262</strain>
    </source>
</reference>
<feature type="region of interest" description="Disordered" evidence="2">
    <location>
        <begin position="120"/>
        <end position="221"/>
    </location>
</feature>
<feature type="compositionally biased region" description="Low complexity" evidence="2">
    <location>
        <begin position="127"/>
        <end position="137"/>
    </location>
</feature>
<proteinExistence type="inferred from homology"/>
<dbReference type="InterPro" id="IPR007763">
    <property type="entry name" value="NDUFA12"/>
</dbReference>
<feature type="compositionally biased region" description="Polar residues" evidence="2">
    <location>
        <begin position="205"/>
        <end position="215"/>
    </location>
</feature>
<dbReference type="OrthoDB" id="10255576at2759"/>
<comment type="similarity">
    <text evidence="1">Belongs to the complex I NDUFA12 subunit family.</text>
</comment>
<comment type="caution">
    <text evidence="3">The sequence shown here is derived from an EMBL/GenBank/DDBJ whole genome shotgun (WGS) entry which is preliminary data.</text>
</comment>
<dbReference type="RefSeq" id="XP_035322877.1">
    <property type="nucleotide sequence ID" value="XM_035467911.1"/>
</dbReference>
<accession>A0A9P4YY72</accession>
<dbReference type="GO" id="GO:0005739">
    <property type="term" value="C:mitochondrion"/>
    <property type="evidence" value="ECO:0007669"/>
    <property type="project" value="TreeGrafter"/>
</dbReference>
<protein>
    <submittedName>
        <fullName evidence="3">NADH dehydrogenase</fullName>
    </submittedName>
</protein>
<organism evidence="3 4">
    <name type="scientific">Geosmithia morbida</name>
    <dbReference type="NCBI Taxonomy" id="1094350"/>
    <lineage>
        <taxon>Eukaryota</taxon>
        <taxon>Fungi</taxon>
        <taxon>Dikarya</taxon>
        <taxon>Ascomycota</taxon>
        <taxon>Pezizomycotina</taxon>
        <taxon>Sordariomycetes</taxon>
        <taxon>Hypocreomycetidae</taxon>
        <taxon>Hypocreales</taxon>
        <taxon>Bionectriaceae</taxon>
        <taxon>Geosmithia</taxon>
    </lineage>
</organism>
<dbReference type="PANTHER" id="PTHR32470:SF2">
    <property type="entry name" value="NADH DEHYDROGENASE [UBIQUINONE] 1 ALPHA SUBCOMPLEX ASSEMBLY FACTOR 2"/>
    <property type="match status" value="1"/>
</dbReference>
<evidence type="ECO:0000256" key="2">
    <source>
        <dbReference type="SAM" id="MobiDB-lite"/>
    </source>
</evidence>
<dbReference type="EMBL" id="JAANYQ010000005">
    <property type="protein sequence ID" value="KAF4124225.1"/>
    <property type="molecule type" value="Genomic_DNA"/>
</dbReference>
<dbReference type="GeneID" id="55972166"/>
<name>A0A9P4YY72_9HYPO</name>
<sequence>MSPLTTIGPVTRAWYRWKALRLPWRRQFLVGIDLQGNTFWEFRLAGTSSSDRLRRIVRYPRSTHYSEVRITPQWHQWLRYTREDPPSVAEQRTDVARQERIRELAAQADARWEAKPRLAGHDETTRQELQQQQKQQQRAVLGGDKTTTTTTTEIPDISNTATATDLDANPNTDSAPGETMKKKKSKRKGVQANPDPWAKAKASGPSETWQPQAWSPTPRKK</sequence>
<keyword evidence="4" id="KW-1185">Reference proteome</keyword>
<dbReference type="Pfam" id="PF05071">
    <property type="entry name" value="NDUFA12"/>
    <property type="match status" value="1"/>
</dbReference>
<evidence type="ECO:0000256" key="1">
    <source>
        <dbReference type="ARBA" id="ARBA00007355"/>
    </source>
</evidence>
<evidence type="ECO:0000313" key="3">
    <source>
        <dbReference type="EMBL" id="KAF4124225.1"/>
    </source>
</evidence>
<feature type="compositionally biased region" description="Polar residues" evidence="2">
    <location>
        <begin position="157"/>
        <end position="174"/>
    </location>
</feature>
<dbReference type="GO" id="GO:0045271">
    <property type="term" value="C:respiratory chain complex I"/>
    <property type="evidence" value="ECO:0007669"/>
    <property type="project" value="InterPro"/>
</dbReference>
<gene>
    <name evidence="3" type="ORF">GMORB2_5941</name>
</gene>